<evidence type="ECO:0000313" key="4">
    <source>
        <dbReference type="Proteomes" id="UP000075502"/>
    </source>
</evidence>
<feature type="domain" description="Phage tail collar" evidence="2">
    <location>
        <begin position="493"/>
        <end position="549"/>
    </location>
</feature>
<gene>
    <name evidence="3" type="ORF">BE21_53625</name>
</gene>
<dbReference type="Pfam" id="PF07484">
    <property type="entry name" value="Collar"/>
    <property type="match status" value="1"/>
</dbReference>
<dbReference type="Gene3D" id="3.90.1340.10">
    <property type="entry name" value="Phage tail collar domain"/>
    <property type="match status" value="1"/>
</dbReference>
<dbReference type="InterPro" id="IPR037053">
    <property type="entry name" value="Phage_tail_collar_dom_sf"/>
</dbReference>
<organism evidence="3 4">
    <name type="scientific">Sorangium cellulosum</name>
    <name type="common">Polyangium cellulosum</name>
    <dbReference type="NCBI Taxonomy" id="56"/>
    <lineage>
        <taxon>Bacteria</taxon>
        <taxon>Pseudomonadati</taxon>
        <taxon>Myxococcota</taxon>
        <taxon>Polyangia</taxon>
        <taxon>Polyangiales</taxon>
        <taxon>Polyangiaceae</taxon>
        <taxon>Sorangium</taxon>
    </lineage>
</organism>
<feature type="compositionally biased region" description="Polar residues" evidence="1">
    <location>
        <begin position="563"/>
        <end position="573"/>
    </location>
</feature>
<sequence length="649" mass="70184">MTLQTEKKMPFGFKVSYELFNARGERLENVLLIEKLGSGQALQLDILNILTDVTILLRQRPSAGEGAGAHHFRLRFPAGALASRETRVEGADWDVLRVDRQDGTTDLYLAWRSPDVEIAPGDGLVVLLQGVSATPDAGAEVVLGLSWPKVAVVESFAAANVFPLNLRGPGQGGDYLLEETLRLGVRDRRGRPDIPLRVRFDGPSRVLNVDNQTNTLTLRLVNSASPRSQQKLRFVYDANQPERTSRLVVALPVGTPAAQPWALGTKDQVNGVSVALSGWTASGPTESADGDLLEWVLTPGSAVELAPQESLTLTLSNLATLHPSGTADLELRYSAVPGYWDGEILCPIEKAPLVFGRGDESDRIGIGGNAPDARLYVRNGDLLLDSGQLQNTGPLVLRSDVGNTGDADSARFFRQGETTPLMVLSSEGRLRLNGEGAELQSARPFVFRTDVTTNGAEDEIAARFFKKNETTPLMTLTASGRVKDKTGFVVPVGTLVAYGGDSAPEGWLMCHGQEESRQTYADLFAVIGETYGTAAAGKFRVPDLRTRVPVGVGTGYSRGATGGSATHTLTTDEMPTHDHEVNDPGHSHRIRRCLTTDDVERTIYNSIVDQHDYQDTEIAKTGITLGNSGGSKPHNNMQPYTVVNYIIKY</sequence>
<feature type="region of interest" description="Disordered" evidence="1">
    <location>
        <begin position="555"/>
        <end position="587"/>
    </location>
</feature>
<dbReference type="InterPro" id="IPR011083">
    <property type="entry name" value="Phage_tail_collar_dom"/>
</dbReference>
<dbReference type="EMBL" id="JEME01002817">
    <property type="protein sequence ID" value="KYG03044.1"/>
    <property type="molecule type" value="Genomic_DNA"/>
</dbReference>
<dbReference type="SUPFAM" id="SSF88874">
    <property type="entry name" value="Receptor-binding domain of short tail fibre protein gp12"/>
    <property type="match status" value="1"/>
</dbReference>
<name>A0A150TEA7_SORCE</name>
<comment type="caution">
    <text evidence="3">The sequence shown here is derived from an EMBL/GenBank/DDBJ whole genome shotgun (WGS) entry which is preliminary data.</text>
</comment>
<reference evidence="3 4" key="1">
    <citation type="submission" date="2014-02" db="EMBL/GenBank/DDBJ databases">
        <title>The small core and large imbalanced accessory genome model reveals a collaborative survival strategy of Sorangium cellulosum strains in nature.</title>
        <authorList>
            <person name="Han K."/>
            <person name="Peng R."/>
            <person name="Blom J."/>
            <person name="Li Y.-Z."/>
        </authorList>
    </citation>
    <scope>NUCLEOTIDE SEQUENCE [LARGE SCALE GENOMIC DNA]</scope>
    <source>
        <strain evidence="3 4">So0007-03</strain>
    </source>
</reference>
<protein>
    <recommendedName>
        <fullName evidence="2">Phage tail collar domain-containing protein</fullName>
    </recommendedName>
</protein>
<evidence type="ECO:0000313" key="3">
    <source>
        <dbReference type="EMBL" id="KYG03044.1"/>
    </source>
</evidence>
<proteinExistence type="predicted"/>
<dbReference type="Proteomes" id="UP000075502">
    <property type="component" value="Unassembled WGS sequence"/>
</dbReference>
<evidence type="ECO:0000256" key="1">
    <source>
        <dbReference type="SAM" id="MobiDB-lite"/>
    </source>
</evidence>
<accession>A0A150TEA7</accession>
<evidence type="ECO:0000259" key="2">
    <source>
        <dbReference type="Pfam" id="PF07484"/>
    </source>
</evidence>
<dbReference type="CDD" id="cd22641">
    <property type="entry name" value="C24-like"/>
    <property type="match status" value="1"/>
</dbReference>
<feature type="compositionally biased region" description="Basic and acidic residues" evidence="1">
    <location>
        <begin position="574"/>
        <end position="586"/>
    </location>
</feature>
<dbReference type="AlphaFoldDB" id="A0A150TEA7"/>